<evidence type="ECO:0000313" key="3">
    <source>
        <dbReference type="Proteomes" id="UP000024635"/>
    </source>
</evidence>
<feature type="domain" description="Reverse transcriptase" evidence="1">
    <location>
        <begin position="382"/>
        <end position="607"/>
    </location>
</feature>
<dbReference type="STRING" id="53326.A0A016SNW5"/>
<dbReference type="InterPro" id="IPR000305">
    <property type="entry name" value="GIY-YIG_endonuc"/>
</dbReference>
<dbReference type="Pfam" id="PF26215">
    <property type="entry name" value="HTH_animal"/>
    <property type="match status" value="1"/>
</dbReference>
<keyword evidence="3" id="KW-1185">Reference proteome</keyword>
<organism evidence="2 3">
    <name type="scientific">Ancylostoma ceylanicum</name>
    <dbReference type="NCBI Taxonomy" id="53326"/>
    <lineage>
        <taxon>Eukaryota</taxon>
        <taxon>Metazoa</taxon>
        <taxon>Ecdysozoa</taxon>
        <taxon>Nematoda</taxon>
        <taxon>Chromadorea</taxon>
        <taxon>Rhabditida</taxon>
        <taxon>Rhabditina</taxon>
        <taxon>Rhabditomorpha</taxon>
        <taxon>Strongyloidea</taxon>
        <taxon>Ancylostomatidae</taxon>
        <taxon>Ancylostomatinae</taxon>
        <taxon>Ancylostoma</taxon>
    </lineage>
</organism>
<comment type="caution">
    <text evidence="2">The sequence shown here is derived from an EMBL/GenBank/DDBJ whole genome shotgun (WGS) entry which is preliminary data.</text>
</comment>
<accession>A0A016SNW5</accession>
<dbReference type="CDD" id="cd00304">
    <property type="entry name" value="RT_like"/>
    <property type="match status" value="1"/>
</dbReference>
<dbReference type="OrthoDB" id="10060112at2759"/>
<dbReference type="PANTHER" id="PTHR21301:SF10">
    <property type="entry name" value="REVERSE TRANSCRIPTASE DOMAIN-CONTAINING PROTEIN"/>
    <property type="match status" value="1"/>
</dbReference>
<dbReference type="PROSITE" id="PS50878">
    <property type="entry name" value="RT_POL"/>
    <property type="match status" value="1"/>
</dbReference>
<sequence length="884" mass="100776">MFVLTREALSLRQQVVAVRQSLFFLQRCKKTNIMPAFIKNKKIGAICNLPDNDPKITNVNRSILSIVIKEKQRKLYSTLLKCNAKEMACRRLLPEDVWRRIEGRSRLICDSIRSKVKSVLSAKYDRLLGTAHVDHPDRRENHREVDRSYYAHSLNDTETTRVTVIGDVHLSTQARAFLSLGPLFSPSQNINASTCRKIVGGLQRLRDMLRNKARRDSMPQSSALENRRMLPTVPFPRSFYKEAEPFLAADIKFRVLSSGILEVLNRFKWVHQSNLSREQWQGFKEVRSLIANNSIRLSVSDKGGEFVVLPQTLDREITELHLSDTTIYQPATEKDFLAQCRRLNDIWVNVGKSAGLDERFVSRLKLDNPSCPVFYNLVKTHKIPSQAMHSTSAEVYKIRPLISCVGGPTDRISWFLNKIVSQLLPKIPSRLSNTDQFLQHLRNTKFDQSCVLESFDVTSLYTNVQNDAALQALSEMLDQHARYINTFGLSKARILVLIGECLKCNIFKWSGKYFSQIRGLAMGQRLAPVLAICFMSRIEQPVLARLPIMFYRYIDDCCIVTSTQSEMDECFKILNEQSENIRLTRETPRDGWLSFLNTQIKLSSGIIHVKWYRKESSKNIILHASSAHPNAVKRAIVRNMFRTATKVCTCEGEECVSRKLAWEIASSNGYSTSRFQPRSPHTGDRSRTPRLSKVPLCMPFFSDKVTAAFQQCIIRAQLQDDVILVNIPNDNIKKQLVRNRLYDKYCISEQCIVCPYGKVGDCAKVGVVYELECLTCHALYIGETGRTLTVRIKEHMATKRRGNLTSPLGRHKIEAHNGSDFNVRCKILALESEISARKALEAAWILTRNPGMNNKNECLSLTSDLLPFISLCELSSVDQIRSGH</sequence>
<dbReference type="Proteomes" id="UP000024635">
    <property type="component" value="Unassembled WGS sequence"/>
</dbReference>
<protein>
    <recommendedName>
        <fullName evidence="1">Reverse transcriptase domain-containing protein</fullName>
    </recommendedName>
</protein>
<dbReference type="CDD" id="cd10442">
    <property type="entry name" value="GIY-YIG_PLEs"/>
    <property type="match status" value="1"/>
</dbReference>
<dbReference type="AlphaFoldDB" id="A0A016SNW5"/>
<dbReference type="PANTHER" id="PTHR21301">
    <property type="entry name" value="REVERSE TRANSCRIPTASE"/>
    <property type="match status" value="1"/>
</dbReference>
<name>A0A016SNW5_9BILA</name>
<dbReference type="Pfam" id="PF00078">
    <property type="entry name" value="RVT_1"/>
    <property type="match status" value="1"/>
</dbReference>
<gene>
    <name evidence="2" type="primary">Acey_s0198.g1599</name>
    <name evidence="2" type="ORF">Y032_0198g1599</name>
</gene>
<dbReference type="EMBL" id="JARK01001534">
    <property type="protein sequence ID" value="EYB92036.1"/>
    <property type="molecule type" value="Genomic_DNA"/>
</dbReference>
<dbReference type="InterPro" id="IPR058912">
    <property type="entry name" value="HTH_animal"/>
</dbReference>
<dbReference type="Pfam" id="PF01541">
    <property type="entry name" value="GIY-YIG"/>
    <property type="match status" value="1"/>
</dbReference>
<evidence type="ECO:0000259" key="1">
    <source>
        <dbReference type="PROSITE" id="PS50878"/>
    </source>
</evidence>
<proteinExistence type="predicted"/>
<dbReference type="InterPro" id="IPR000477">
    <property type="entry name" value="RT_dom"/>
</dbReference>
<evidence type="ECO:0000313" key="2">
    <source>
        <dbReference type="EMBL" id="EYB92036.1"/>
    </source>
</evidence>
<reference evidence="3" key="1">
    <citation type="journal article" date="2015" name="Nat. Genet.">
        <title>The genome and transcriptome of the zoonotic hookworm Ancylostoma ceylanicum identify infection-specific gene families.</title>
        <authorList>
            <person name="Schwarz E.M."/>
            <person name="Hu Y."/>
            <person name="Antoshechkin I."/>
            <person name="Miller M.M."/>
            <person name="Sternberg P.W."/>
            <person name="Aroian R.V."/>
        </authorList>
    </citation>
    <scope>NUCLEOTIDE SEQUENCE</scope>
    <source>
        <strain evidence="3">HY135</strain>
    </source>
</reference>